<dbReference type="FunFam" id="1.20.5.1300:FF:000002">
    <property type="entry name" value="Histidinol dehydrogenase, chloroplastic"/>
    <property type="match status" value="1"/>
</dbReference>
<keyword evidence="14" id="KW-0547">Nucleotide-binding</keyword>
<evidence type="ECO:0000256" key="12">
    <source>
        <dbReference type="ARBA" id="ARBA00022605"/>
    </source>
</evidence>
<comment type="cofactor">
    <cofactor evidence="3">
        <name>Zn(2+)</name>
        <dbReference type="ChEBI" id="CHEBI:29105"/>
    </cofactor>
</comment>
<dbReference type="EC" id="3.6.1.31" evidence="8"/>
<evidence type="ECO:0000256" key="7">
    <source>
        <dbReference type="ARBA" id="ARBA00008260"/>
    </source>
</evidence>
<dbReference type="PROSITE" id="PS00611">
    <property type="entry name" value="HISOL_DEHYDROGENASE"/>
    <property type="match status" value="1"/>
</dbReference>
<keyword evidence="18" id="KW-0560">Oxidoreductase</keyword>
<dbReference type="NCBIfam" id="TIGR00069">
    <property type="entry name" value="hisD"/>
    <property type="match status" value="1"/>
</dbReference>
<dbReference type="RefSeq" id="XP_014566880.1">
    <property type="nucleotide sequence ID" value="XM_014711394.1"/>
</dbReference>
<feature type="domain" description="Phosphoribosyl-AMP cyclohydrolase" evidence="23">
    <location>
        <begin position="237"/>
        <end position="311"/>
    </location>
</feature>
<dbReference type="FunFam" id="3.40.50.1980:FF:000050">
    <property type="entry name" value="Histidine biosynthesis trifunctional protein"/>
    <property type="match status" value="1"/>
</dbReference>
<gene>
    <name evidence="24" type="primary">Mo02548</name>
    <name evidence="24" type="ORF">E5Q_02548</name>
</gene>
<dbReference type="NCBIfam" id="TIGR03188">
    <property type="entry name" value="histidine_hisI"/>
    <property type="match status" value="1"/>
</dbReference>
<dbReference type="FunFam" id="3.40.50.1980:FF:000001">
    <property type="entry name" value="Histidinol dehydrogenase"/>
    <property type="match status" value="1"/>
</dbReference>
<evidence type="ECO:0000256" key="16">
    <source>
        <dbReference type="ARBA" id="ARBA00022833"/>
    </source>
</evidence>
<organism evidence="24 25">
    <name type="scientific">Mixia osmundae (strain CBS 9802 / IAM 14324 / JCM 22182 / KY 12970)</name>
    <dbReference type="NCBI Taxonomy" id="764103"/>
    <lineage>
        <taxon>Eukaryota</taxon>
        <taxon>Fungi</taxon>
        <taxon>Dikarya</taxon>
        <taxon>Basidiomycota</taxon>
        <taxon>Pucciniomycotina</taxon>
        <taxon>Mixiomycetes</taxon>
        <taxon>Mixiales</taxon>
        <taxon>Mixiaceae</taxon>
        <taxon>Mixia</taxon>
    </lineage>
</organism>
<dbReference type="AlphaFoldDB" id="G7DZ80"/>
<dbReference type="Gene3D" id="3.10.20.810">
    <property type="entry name" value="Phosphoribosyl-AMP cyclohydrolase"/>
    <property type="match status" value="1"/>
</dbReference>
<evidence type="ECO:0000256" key="1">
    <source>
        <dbReference type="ARBA" id="ARBA00000024"/>
    </source>
</evidence>
<keyword evidence="15" id="KW-0378">Hydrolase</keyword>
<dbReference type="InterPro" id="IPR012131">
    <property type="entry name" value="Hstdl_DH"/>
</dbReference>
<dbReference type="GO" id="GO:0005524">
    <property type="term" value="F:ATP binding"/>
    <property type="evidence" value="ECO:0007669"/>
    <property type="project" value="UniProtKB-KW"/>
</dbReference>
<dbReference type="FunFam" id="1.10.287.1080:FF:000002">
    <property type="entry name" value="Histidine biosynthesis bifunctional protein HisIE"/>
    <property type="match status" value="1"/>
</dbReference>
<dbReference type="GO" id="GO:0046872">
    <property type="term" value="F:metal ion binding"/>
    <property type="evidence" value="ECO:0007669"/>
    <property type="project" value="UniProtKB-KW"/>
</dbReference>
<comment type="pathway">
    <text evidence="4">Amino-acid biosynthesis; L-histidine biosynthesis; L-histidine from 5-phospho-alpha-D-ribose 1-diphosphate: step 9/9.</text>
</comment>
<keyword evidence="20" id="KW-0368">Histidine biosynthesis</keyword>
<dbReference type="GO" id="GO:0051287">
    <property type="term" value="F:NAD binding"/>
    <property type="evidence" value="ECO:0007669"/>
    <property type="project" value="InterPro"/>
</dbReference>
<evidence type="ECO:0000313" key="25">
    <source>
        <dbReference type="Proteomes" id="UP000009131"/>
    </source>
</evidence>
<dbReference type="SUPFAM" id="SSF101386">
    <property type="entry name" value="all-alpha NTP pyrophosphatases"/>
    <property type="match status" value="1"/>
</dbReference>
<evidence type="ECO:0000256" key="13">
    <source>
        <dbReference type="ARBA" id="ARBA00022723"/>
    </source>
</evidence>
<accession>G7DZ80</accession>
<keyword evidence="13" id="KW-0479">Metal-binding</keyword>
<evidence type="ECO:0000256" key="14">
    <source>
        <dbReference type="ARBA" id="ARBA00022741"/>
    </source>
</evidence>
<comment type="catalytic activity">
    <reaction evidence="1">
        <text>1-(5-phospho-beta-D-ribosyl)-5'-AMP + H2O = 1-(5-phospho-beta-D-ribosyl)-5-[(5-phospho-beta-D-ribosylamino)methylideneamino]imidazole-4-carboxamide</text>
        <dbReference type="Rhea" id="RHEA:20049"/>
        <dbReference type="ChEBI" id="CHEBI:15377"/>
        <dbReference type="ChEBI" id="CHEBI:58435"/>
        <dbReference type="ChEBI" id="CHEBI:59457"/>
        <dbReference type="EC" id="3.5.4.19"/>
    </reaction>
</comment>
<dbReference type="InterPro" id="IPR016161">
    <property type="entry name" value="Ald_DH/histidinol_DH"/>
</dbReference>
<dbReference type="InterPro" id="IPR002496">
    <property type="entry name" value="PRib_AMP_CycHydrolase_dom"/>
</dbReference>
<dbReference type="OMA" id="SVFIGAW"/>
<evidence type="ECO:0000256" key="3">
    <source>
        <dbReference type="ARBA" id="ARBA00001947"/>
    </source>
</evidence>
<evidence type="ECO:0000256" key="22">
    <source>
        <dbReference type="ARBA" id="ARBA00049489"/>
    </source>
</evidence>
<reference evidence="24 25" key="2">
    <citation type="journal article" date="2012" name="Open Biol.">
        <title>Characteristics of nucleosomes and linker DNA regions on the genome of the basidiomycete Mixia osmundae revealed by mono- and dinucleosome mapping.</title>
        <authorList>
            <person name="Nishida H."/>
            <person name="Kondo S."/>
            <person name="Matsumoto T."/>
            <person name="Suzuki Y."/>
            <person name="Yoshikawa H."/>
            <person name="Taylor T.D."/>
            <person name="Sugiyama J."/>
        </authorList>
    </citation>
    <scope>NUCLEOTIDE SEQUENCE [LARGE SCALE GENOMIC DNA]</scope>
    <source>
        <strain evidence="25">CBS 9802 / IAM 14324 / JCM 22182 / KY 12970</strain>
    </source>
</reference>
<comment type="caution">
    <text evidence="24">The sequence shown here is derived from an EMBL/GenBank/DDBJ whole genome shotgun (WGS) entry which is preliminary data.</text>
</comment>
<dbReference type="Proteomes" id="UP000009131">
    <property type="component" value="Unassembled WGS sequence"/>
</dbReference>
<proteinExistence type="inferred from homology"/>
<keyword evidence="16" id="KW-0862">Zinc</keyword>
<dbReference type="Gene3D" id="1.10.287.1080">
    <property type="entry name" value="MazG-like"/>
    <property type="match status" value="1"/>
</dbReference>
<dbReference type="eggNOG" id="KOG2697">
    <property type="taxonomic scope" value="Eukaryota"/>
</dbReference>
<evidence type="ECO:0000256" key="20">
    <source>
        <dbReference type="ARBA" id="ARBA00023102"/>
    </source>
</evidence>
<comment type="similarity">
    <text evidence="7">In the C-terminal section; belongs to the histidinol dehydrogenase family.</text>
</comment>
<dbReference type="InterPro" id="IPR038019">
    <property type="entry name" value="PRib_AMP_CycHydrolase_sf"/>
</dbReference>
<dbReference type="EMBL" id="BABT02000067">
    <property type="protein sequence ID" value="GAA95890.1"/>
    <property type="molecule type" value="Genomic_DNA"/>
</dbReference>
<dbReference type="CDD" id="cd06572">
    <property type="entry name" value="Histidinol_dh"/>
    <property type="match status" value="1"/>
</dbReference>
<keyword evidence="17" id="KW-0067">ATP-binding</keyword>
<dbReference type="PIRSF" id="PIRSF001257">
    <property type="entry name" value="His_trifunctional"/>
    <property type="match status" value="1"/>
</dbReference>
<dbReference type="GO" id="GO:0000105">
    <property type="term" value="P:L-histidine biosynthetic process"/>
    <property type="evidence" value="ECO:0007669"/>
    <property type="project" value="UniProtKB-UniPathway"/>
</dbReference>
<evidence type="ECO:0000256" key="2">
    <source>
        <dbReference type="ARBA" id="ARBA00001460"/>
    </source>
</evidence>
<dbReference type="HOGENOM" id="CLU_006732_0_0_1"/>
<dbReference type="HAMAP" id="MF_01024">
    <property type="entry name" value="HisD"/>
    <property type="match status" value="1"/>
</dbReference>
<dbReference type="InterPro" id="IPR016298">
    <property type="entry name" value="Histidine_synth_trifunct"/>
</dbReference>
<comment type="pathway">
    <text evidence="5">Amino-acid biosynthesis; L-histidine biosynthesis; L-histidine from 5-phospho-alpha-D-ribose 1-diphosphate: step 3/9.</text>
</comment>
<evidence type="ECO:0000256" key="6">
    <source>
        <dbReference type="ARBA" id="ARBA00005204"/>
    </source>
</evidence>
<dbReference type="SUPFAM" id="SSF141734">
    <property type="entry name" value="HisI-like"/>
    <property type="match status" value="1"/>
</dbReference>
<dbReference type="UniPathway" id="UPA00031">
    <property type="reaction ID" value="UER00007"/>
</dbReference>
<dbReference type="InParanoid" id="G7DZ80"/>
<dbReference type="PRINTS" id="PR00083">
    <property type="entry name" value="HOLDHDRGNASE"/>
</dbReference>
<dbReference type="SUPFAM" id="SSF53720">
    <property type="entry name" value="ALDH-like"/>
    <property type="match status" value="1"/>
</dbReference>
<evidence type="ECO:0000313" key="24">
    <source>
        <dbReference type="EMBL" id="GAA95890.1"/>
    </source>
</evidence>
<evidence type="ECO:0000256" key="21">
    <source>
        <dbReference type="ARBA" id="ARBA00023268"/>
    </source>
</evidence>
<evidence type="ECO:0000256" key="5">
    <source>
        <dbReference type="ARBA" id="ARBA00005169"/>
    </source>
</evidence>
<dbReference type="eggNOG" id="KOG4311">
    <property type="taxonomic scope" value="Eukaryota"/>
</dbReference>
<evidence type="ECO:0000256" key="18">
    <source>
        <dbReference type="ARBA" id="ARBA00023002"/>
    </source>
</evidence>
<dbReference type="Pfam" id="PF01502">
    <property type="entry name" value="PRA-CH"/>
    <property type="match status" value="1"/>
</dbReference>
<reference evidence="24 25" key="1">
    <citation type="journal article" date="2011" name="J. Gen. Appl. Microbiol.">
        <title>Draft genome sequencing of the enigmatic basidiomycete Mixia osmundae.</title>
        <authorList>
            <person name="Nishida H."/>
            <person name="Nagatsuka Y."/>
            <person name="Sugiyama J."/>
        </authorList>
    </citation>
    <scope>NUCLEOTIDE SEQUENCE [LARGE SCALE GENOMIC DNA]</scope>
    <source>
        <strain evidence="25">CBS 9802 / IAM 14324 / JCM 22182 / KY 12970</strain>
    </source>
</reference>
<comment type="catalytic activity">
    <reaction evidence="22">
        <text>L-histidinol + 2 NAD(+) + H2O = L-histidine + 2 NADH + 3 H(+)</text>
        <dbReference type="Rhea" id="RHEA:20641"/>
        <dbReference type="ChEBI" id="CHEBI:15377"/>
        <dbReference type="ChEBI" id="CHEBI:15378"/>
        <dbReference type="ChEBI" id="CHEBI:57540"/>
        <dbReference type="ChEBI" id="CHEBI:57595"/>
        <dbReference type="ChEBI" id="CHEBI:57699"/>
        <dbReference type="ChEBI" id="CHEBI:57945"/>
        <dbReference type="EC" id="1.1.1.23"/>
    </reaction>
</comment>
<dbReference type="Pfam" id="PF01503">
    <property type="entry name" value="PRA-PH"/>
    <property type="match status" value="1"/>
</dbReference>
<keyword evidence="12" id="KW-0028">Amino-acid biosynthesis</keyword>
<keyword evidence="21" id="KW-0511">Multifunctional enzyme</keyword>
<evidence type="ECO:0000256" key="9">
    <source>
        <dbReference type="ARBA" id="ARBA00012721"/>
    </source>
</evidence>
<dbReference type="PANTHER" id="PTHR21256:SF2">
    <property type="entry name" value="HISTIDINE BIOSYNTHESIS TRIFUNCTIONAL PROTEIN"/>
    <property type="match status" value="1"/>
</dbReference>
<dbReference type="GO" id="GO:0005829">
    <property type="term" value="C:cytosol"/>
    <property type="evidence" value="ECO:0007669"/>
    <property type="project" value="TreeGrafter"/>
</dbReference>
<evidence type="ECO:0000256" key="8">
    <source>
        <dbReference type="ARBA" id="ARBA00012414"/>
    </source>
</evidence>
<evidence type="ECO:0000256" key="15">
    <source>
        <dbReference type="ARBA" id="ARBA00022801"/>
    </source>
</evidence>
<evidence type="ECO:0000256" key="4">
    <source>
        <dbReference type="ARBA" id="ARBA00004940"/>
    </source>
</evidence>
<dbReference type="GO" id="GO:0004399">
    <property type="term" value="F:histidinol dehydrogenase activity"/>
    <property type="evidence" value="ECO:0007669"/>
    <property type="project" value="UniProtKB-EC"/>
</dbReference>
<keyword evidence="25" id="KW-1185">Reference proteome</keyword>
<comment type="catalytic activity">
    <reaction evidence="2">
        <text>1-(5-phospho-beta-D-ribosyl)-ATP + H2O = 1-(5-phospho-beta-D-ribosyl)-5'-AMP + diphosphate + H(+)</text>
        <dbReference type="Rhea" id="RHEA:22828"/>
        <dbReference type="ChEBI" id="CHEBI:15377"/>
        <dbReference type="ChEBI" id="CHEBI:15378"/>
        <dbReference type="ChEBI" id="CHEBI:33019"/>
        <dbReference type="ChEBI" id="CHEBI:59457"/>
        <dbReference type="ChEBI" id="CHEBI:73183"/>
        <dbReference type="EC" id="3.6.1.31"/>
    </reaction>
</comment>
<sequence>MPTVFSQLAVLCEADAETDKILLEQASRVAPLLLDLASFESLANTASALLSSSEVWLDLSSQPDVSTLASKQLDGGISRVVVAPATTEDAQQLLQAGLPTERLVLRLSPESSISLPSILERTSLTALLVDMPVAQDGQIDSAVLASFREALGGKASRETISLFIRPTFTTQETLGVDARDAIRSSFVAGTPVLDLRSRDGLEQITSAFLSALKTDRPDALYSTVVASSTASRLPLGLVYSSAESIKASIETGRATYFSRSRNEIWKKGETSGATQVVERILIDCDGDALLFSVVQKQGTSFCHTEKSVSCFAPLQGLADLEQTLLQRKANSPAGSYSKRLFDDSALLEAKIREEADEVCRATTKEETAAEVADLIYFALARCVSKGVTLADVEAVLDKRALKLTRRPGNAKPAFTNGANGDKQEEAVANLANRSTVLPIAQLNGTHPEASQPNGRIVPPIYTLADCSAKERQALLKRPLVDSKDMVAKVQPILDTVRTGGDVGLRSFIEKFDRCPLAASSQWSHTLTAPFPDELARIDPKTKAAIDVAFENIKLFHARQMDKESVVLKVETMPGIVCSRFARPIDRVGLYVPGGTAVLPSTAMMLAIPAHIAQCPFISIATPPSSEGKVRPEIVYIAQKCGVHQIVMAGGAQAVAAMAYGTETVGKVDKIFGPGNQWVNAAKMAVSMSMGDAVSIDAPAGPSEVLVIADRTADAAFVASDLLSQAEHGPDSQVVCLAINLTDDHLTAIQDEINKQASVLPRVGIVKQAISKSLTVRCAHLKEALAFSNDYAPEHLILHLEDAPGALDHVRNAGSVFVGAYSPESCGDYASGTNHTLPTAGYARQYSGVSTSAFLKHITSQQLTAEGLDKLGPSVVTLAEVEGLEAHANAVRVRLQRRGAE</sequence>
<evidence type="ECO:0000259" key="23">
    <source>
        <dbReference type="Pfam" id="PF01502"/>
    </source>
</evidence>
<dbReference type="Gene3D" id="3.40.50.1980">
    <property type="entry name" value="Nitrogenase molybdenum iron protein domain"/>
    <property type="match status" value="2"/>
</dbReference>
<name>G7DZ80_MIXOS</name>
<evidence type="ECO:0000256" key="10">
    <source>
        <dbReference type="ARBA" id="ARBA00012965"/>
    </source>
</evidence>
<protein>
    <recommendedName>
        <fullName evidence="11">Histidine biosynthesis trifunctional protein</fullName>
        <ecNumber evidence="10">1.1.1.23</ecNumber>
        <ecNumber evidence="9">3.5.4.19</ecNumber>
        <ecNumber evidence="8">3.6.1.31</ecNumber>
    </recommendedName>
</protein>
<dbReference type="EC" id="1.1.1.23" evidence="10"/>
<dbReference type="STRING" id="764103.G7DZ80"/>
<dbReference type="GO" id="GO:0004636">
    <property type="term" value="F:phosphoribosyl-ATP diphosphatase activity"/>
    <property type="evidence" value="ECO:0007669"/>
    <property type="project" value="UniProtKB-EC"/>
</dbReference>
<dbReference type="PANTHER" id="PTHR21256">
    <property type="entry name" value="HISTIDINOL DEHYDROGENASE HDH"/>
    <property type="match status" value="1"/>
</dbReference>
<dbReference type="GO" id="GO:0004635">
    <property type="term" value="F:phosphoribosyl-AMP cyclohydrolase activity"/>
    <property type="evidence" value="ECO:0007669"/>
    <property type="project" value="UniProtKB-EC"/>
</dbReference>
<keyword evidence="19" id="KW-0520">NAD</keyword>
<evidence type="ECO:0000256" key="11">
    <source>
        <dbReference type="ARBA" id="ARBA00017884"/>
    </source>
</evidence>
<dbReference type="Pfam" id="PF00815">
    <property type="entry name" value="Histidinol_dh"/>
    <property type="match status" value="1"/>
</dbReference>
<comment type="pathway">
    <text evidence="6">Amino-acid biosynthesis; L-histidine biosynthesis; L-histidine from 5-phospho-alpha-D-ribose 1-diphosphate: step 2/9.</text>
</comment>
<evidence type="ECO:0000256" key="17">
    <source>
        <dbReference type="ARBA" id="ARBA00022840"/>
    </source>
</evidence>
<dbReference type="OrthoDB" id="1703565at2759"/>
<dbReference type="InterPro" id="IPR008179">
    <property type="entry name" value="HisE"/>
</dbReference>
<dbReference type="CDD" id="cd11546">
    <property type="entry name" value="NTP-PPase_His4"/>
    <property type="match status" value="1"/>
</dbReference>
<dbReference type="Gene3D" id="1.20.5.1300">
    <property type="match status" value="1"/>
</dbReference>
<dbReference type="InterPro" id="IPR001692">
    <property type="entry name" value="Histidinol_DH_CS"/>
</dbReference>
<evidence type="ECO:0000256" key="19">
    <source>
        <dbReference type="ARBA" id="ARBA00023027"/>
    </source>
</evidence>
<dbReference type="EC" id="3.5.4.19" evidence="9"/>
<dbReference type="InterPro" id="IPR021130">
    <property type="entry name" value="PRib-ATP_PPHydrolase-like"/>
</dbReference>